<gene>
    <name evidence="9" type="ORF">HMPREF9708_00387</name>
</gene>
<dbReference type="STRING" id="883113.HMPREF9708_00387"/>
<evidence type="ECO:0000256" key="6">
    <source>
        <dbReference type="ARBA" id="ARBA00023288"/>
    </source>
</evidence>
<organism evidence="9 10">
    <name type="scientific">Facklamia languida CCUG 37842</name>
    <dbReference type="NCBI Taxonomy" id="883113"/>
    <lineage>
        <taxon>Bacteria</taxon>
        <taxon>Bacillati</taxon>
        <taxon>Bacillota</taxon>
        <taxon>Bacilli</taxon>
        <taxon>Lactobacillales</taxon>
        <taxon>Aerococcaceae</taxon>
        <taxon>Facklamia</taxon>
    </lineage>
</organism>
<dbReference type="EMBL" id="AGEG01000003">
    <property type="protein sequence ID" value="EHR37758.1"/>
    <property type="molecule type" value="Genomic_DNA"/>
</dbReference>
<dbReference type="GO" id="GO:0016020">
    <property type="term" value="C:membrane"/>
    <property type="evidence" value="ECO:0007669"/>
    <property type="project" value="UniProtKB-SubCell"/>
</dbReference>
<comment type="similarity">
    <text evidence="2">Belongs to the NlpA lipoprotein family.</text>
</comment>
<comment type="subcellular location">
    <subcellularLocation>
        <location evidence="1">Membrane</location>
        <topology evidence="1">Lipid-anchor</topology>
    </subcellularLocation>
</comment>
<feature type="signal peptide" evidence="8">
    <location>
        <begin position="1"/>
        <end position="25"/>
    </location>
</feature>
<dbReference type="Proteomes" id="UP000006190">
    <property type="component" value="Unassembled WGS sequence"/>
</dbReference>
<evidence type="ECO:0000256" key="2">
    <source>
        <dbReference type="ARBA" id="ARBA00008973"/>
    </source>
</evidence>
<dbReference type="SUPFAM" id="SSF53850">
    <property type="entry name" value="Periplasmic binding protein-like II"/>
    <property type="match status" value="1"/>
</dbReference>
<feature type="compositionally biased region" description="Acidic residues" evidence="7">
    <location>
        <begin position="274"/>
        <end position="287"/>
    </location>
</feature>
<evidence type="ECO:0000256" key="5">
    <source>
        <dbReference type="ARBA" id="ARBA00023139"/>
    </source>
</evidence>
<name>H3NHV9_9LACT</name>
<keyword evidence="4" id="KW-0472">Membrane</keyword>
<feature type="chain" id="PRO_5003590041" evidence="8">
    <location>
        <begin position="26"/>
        <end position="287"/>
    </location>
</feature>
<reference evidence="9 10" key="1">
    <citation type="submission" date="2012-01" db="EMBL/GenBank/DDBJ databases">
        <title>The Genome Sequence of Facklamia languida CCUG 37842.</title>
        <authorList>
            <consortium name="The Broad Institute Genome Sequencing Platform"/>
            <person name="Earl A."/>
            <person name="Ward D."/>
            <person name="Feldgarden M."/>
            <person name="Gevers D."/>
            <person name="Huys G."/>
            <person name="Young S.K."/>
            <person name="Zeng Q."/>
            <person name="Gargeya S."/>
            <person name="Fitzgerald M."/>
            <person name="Haas B."/>
            <person name="Abouelleil A."/>
            <person name="Alvarado L."/>
            <person name="Arachchi H.M."/>
            <person name="Berlin A."/>
            <person name="Chapman S.B."/>
            <person name="Gearin G."/>
            <person name="Goldberg J."/>
            <person name="Griggs A."/>
            <person name="Gujja S."/>
            <person name="Hansen M."/>
            <person name="Heiman D."/>
            <person name="Howarth C."/>
            <person name="Larimer J."/>
            <person name="Lui A."/>
            <person name="MacDonald P.J.P."/>
            <person name="McCowen C."/>
            <person name="Montmayeur A."/>
            <person name="Murphy C."/>
            <person name="Neiman D."/>
            <person name="Pearson M."/>
            <person name="Priest M."/>
            <person name="Roberts A."/>
            <person name="Saif S."/>
            <person name="Shea T."/>
            <person name="Sisk P."/>
            <person name="Stolte C."/>
            <person name="Sykes S."/>
            <person name="Wortman J."/>
            <person name="Nusbaum C."/>
            <person name="Birren B."/>
        </authorList>
    </citation>
    <scope>NUCLEOTIDE SEQUENCE [LARGE SCALE GENOMIC DNA]</scope>
    <source>
        <strain evidence="9 10">CCUG 37842</strain>
    </source>
</reference>
<dbReference type="InterPro" id="IPR004872">
    <property type="entry name" value="Lipoprotein_NlpA"/>
</dbReference>
<keyword evidence="5" id="KW-0564">Palmitate</keyword>
<dbReference type="PANTHER" id="PTHR30429:SF0">
    <property type="entry name" value="METHIONINE-BINDING LIPOPROTEIN METQ"/>
    <property type="match status" value="1"/>
</dbReference>
<dbReference type="HOGENOM" id="CLU_067080_0_1_9"/>
<keyword evidence="3 8" id="KW-0732">Signal</keyword>
<proteinExistence type="inferred from homology"/>
<evidence type="ECO:0000256" key="7">
    <source>
        <dbReference type="SAM" id="MobiDB-lite"/>
    </source>
</evidence>
<dbReference type="Pfam" id="PF03180">
    <property type="entry name" value="Lipoprotein_9"/>
    <property type="match status" value="1"/>
</dbReference>
<evidence type="ECO:0000256" key="3">
    <source>
        <dbReference type="ARBA" id="ARBA00022729"/>
    </source>
</evidence>
<dbReference type="RefSeq" id="WP_006308336.1">
    <property type="nucleotide sequence ID" value="NZ_JH601133.1"/>
</dbReference>
<evidence type="ECO:0000313" key="9">
    <source>
        <dbReference type="EMBL" id="EHR37758.1"/>
    </source>
</evidence>
<dbReference type="Gene3D" id="3.40.190.10">
    <property type="entry name" value="Periplasmic binding protein-like II"/>
    <property type="match status" value="2"/>
</dbReference>
<evidence type="ECO:0000256" key="8">
    <source>
        <dbReference type="SAM" id="SignalP"/>
    </source>
</evidence>
<comment type="caution">
    <text evidence="9">The sequence shown here is derived from an EMBL/GenBank/DDBJ whole genome shotgun (WGS) entry which is preliminary data.</text>
</comment>
<evidence type="ECO:0000256" key="1">
    <source>
        <dbReference type="ARBA" id="ARBA00004635"/>
    </source>
</evidence>
<dbReference type="AlphaFoldDB" id="H3NHV9"/>
<protein>
    <submittedName>
        <fullName evidence="9">YaeC family lipoprotein</fullName>
    </submittedName>
</protein>
<evidence type="ECO:0000256" key="4">
    <source>
        <dbReference type="ARBA" id="ARBA00023136"/>
    </source>
</evidence>
<sequence>MLKKLLVTGLVAAFGLSALTSVTYAQEETVLKVASQVPPMTDIVELAAEAIEEPYTIELVEVTDNVQYNEAVFNDEAYASFAQHMPFMEMFNKEKEADLVAIQPIYNAVVGFYSPVYKSIDDIEEGAEVAIPSDPTNEARALLILAHYGLIELPEDIGLFPTVDDIVENPHQLKFTTLEVGNTPAAYEDGVELVFSYPTYIAKLDLTPADALFLEEDPEDRFAIQVVVREGNKDSEATKALIKAFNSDKVRAFVDELSEKGHLKPSFDSNATEEPADSETTEESAEE</sequence>
<dbReference type="PATRIC" id="fig|883113.3.peg.391"/>
<keyword evidence="10" id="KW-1185">Reference proteome</keyword>
<dbReference type="OrthoDB" id="9812878at2"/>
<feature type="region of interest" description="Disordered" evidence="7">
    <location>
        <begin position="262"/>
        <end position="287"/>
    </location>
</feature>
<dbReference type="eggNOG" id="COG1464">
    <property type="taxonomic scope" value="Bacteria"/>
</dbReference>
<dbReference type="PANTHER" id="PTHR30429">
    <property type="entry name" value="D-METHIONINE-BINDING LIPOPROTEIN METQ"/>
    <property type="match status" value="1"/>
</dbReference>
<evidence type="ECO:0000313" key="10">
    <source>
        <dbReference type="Proteomes" id="UP000006190"/>
    </source>
</evidence>
<accession>H3NHV9</accession>
<keyword evidence="6 9" id="KW-0449">Lipoprotein</keyword>